<reference evidence="2 3" key="1">
    <citation type="submission" date="2018-09" db="EMBL/GenBank/DDBJ databases">
        <title>Metagenome Assembled Genomes from an Advanced Water Purification Facility.</title>
        <authorList>
            <person name="Stamps B.W."/>
            <person name="Spear J.R."/>
        </authorList>
    </citation>
    <scope>NUCLEOTIDE SEQUENCE [LARGE SCALE GENOMIC DNA]</scope>
    <source>
        <strain evidence="2">Bin_27_1</strain>
    </source>
</reference>
<feature type="transmembrane region" description="Helical" evidence="1">
    <location>
        <begin position="557"/>
        <end position="577"/>
    </location>
</feature>
<dbReference type="Proteomes" id="UP000321192">
    <property type="component" value="Unassembled WGS sequence"/>
</dbReference>
<evidence type="ECO:0000313" key="2">
    <source>
        <dbReference type="EMBL" id="TXH87049.1"/>
    </source>
</evidence>
<evidence type="ECO:0000313" key="3">
    <source>
        <dbReference type="Proteomes" id="UP000321192"/>
    </source>
</evidence>
<dbReference type="RefSeq" id="WP_276657773.1">
    <property type="nucleotide sequence ID" value="NZ_SSFD01000094.1"/>
</dbReference>
<evidence type="ECO:0000256" key="1">
    <source>
        <dbReference type="SAM" id="Phobius"/>
    </source>
</evidence>
<comment type="caution">
    <text evidence="2">The sequence shown here is derived from an EMBL/GenBank/DDBJ whole genome shotgun (WGS) entry which is preliminary data.</text>
</comment>
<feature type="transmembrane region" description="Helical" evidence="1">
    <location>
        <begin position="309"/>
        <end position="327"/>
    </location>
</feature>
<organism evidence="2 3">
    <name type="scientific">Thauera aminoaromatica</name>
    <dbReference type="NCBI Taxonomy" id="164330"/>
    <lineage>
        <taxon>Bacteria</taxon>
        <taxon>Pseudomonadati</taxon>
        <taxon>Pseudomonadota</taxon>
        <taxon>Betaproteobacteria</taxon>
        <taxon>Rhodocyclales</taxon>
        <taxon>Zoogloeaceae</taxon>
        <taxon>Thauera</taxon>
    </lineage>
</organism>
<protein>
    <submittedName>
        <fullName evidence="2">Uncharacterized protein</fullName>
    </submittedName>
</protein>
<name>A0A5C7STU6_THASP</name>
<dbReference type="AlphaFoldDB" id="A0A5C7STU6"/>
<keyword evidence="1" id="KW-0812">Transmembrane</keyword>
<proteinExistence type="predicted"/>
<dbReference type="EMBL" id="SSFD01000094">
    <property type="protein sequence ID" value="TXH87049.1"/>
    <property type="molecule type" value="Genomic_DNA"/>
</dbReference>
<accession>A0A5C7STU6</accession>
<keyword evidence="1" id="KW-0472">Membrane</keyword>
<gene>
    <name evidence="2" type="ORF">E6Q80_06695</name>
</gene>
<keyword evidence="1" id="KW-1133">Transmembrane helix</keyword>
<feature type="transmembrane region" description="Helical" evidence="1">
    <location>
        <begin position="526"/>
        <end position="545"/>
    </location>
</feature>
<sequence>MPDRRIAAPRRRAANAVALLLVLGAIPGLARAETSLDPAIRTDPLILSGTIESKPIDVSRTLRVRLIGNDDKQVTIRGTASDLARDGQPGQRPLQIPATSISVDERSAKPGQAVDLPVSVKGIASPGVYRGTLALALDNSPAAATTVKLELHAGVKPVVDVLDKSVTVSVSNCSGECGFTELAAPGSTKAGTSHIAVLNRSPAVLAVFATVDAKGGNLPLLDADRIVGSPAGSDGKLVPTPIEPGKVGRVPLTIRRESLAPDRYTGNVLLVAAADKLASNAAVAGDGTLGVENQTFATVPLTVDVRAAALWPFLVVLLGVAVGRFMTALTQKNREARVALYAQYTFLADRIRQLDNQAWRNHCLRKLDDLWARALAGDPADAKLRQEFSSLAAAIDLFWKLQKLDQEVDSLVTDPATKTNIQKDIAAAGDALMKGDFTAAEKSLADATDKINAASRASGPAAAGAAPGGYLATLADDAKADASWQKTTAARQRSKPRRAFATVLQFFSGIDTTETIALQYWFVQPLMHILLLLVLAFYGLWLLYSGPEHSTFGAKGFAEWLGLFLWGFGAQVVALSFRDISFTSKPKS</sequence>